<evidence type="ECO:0000313" key="4">
    <source>
        <dbReference type="Proteomes" id="UP001189429"/>
    </source>
</evidence>
<organism evidence="3 4">
    <name type="scientific">Prorocentrum cordatum</name>
    <dbReference type="NCBI Taxonomy" id="2364126"/>
    <lineage>
        <taxon>Eukaryota</taxon>
        <taxon>Sar</taxon>
        <taxon>Alveolata</taxon>
        <taxon>Dinophyceae</taxon>
        <taxon>Prorocentrales</taxon>
        <taxon>Prorocentraceae</taxon>
        <taxon>Prorocentrum</taxon>
    </lineage>
</organism>
<evidence type="ECO:0000313" key="3">
    <source>
        <dbReference type="EMBL" id="CAK0883557.1"/>
    </source>
</evidence>
<dbReference type="Pfam" id="PF02493">
    <property type="entry name" value="MORN"/>
    <property type="match status" value="5"/>
</dbReference>
<evidence type="ECO:0000256" key="2">
    <source>
        <dbReference type="SAM" id="MobiDB-lite"/>
    </source>
</evidence>
<comment type="caution">
    <text evidence="3">The sequence shown here is derived from an EMBL/GenBank/DDBJ whole genome shotgun (WGS) entry which is preliminary data.</text>
</comment>
<feature type="non-terminal residue" evidence="3">
    <location>
        <position position="1"/>
    </location>
</feature>
<dbReference type="Gene3D" id="2.20.110.10">
    <property type="entry name" value="Histone H3 K4-specific methyltransferase SET7/9 N-terminal domain"/>
    <property type="match status" value="2"/>
</dbReference>
<dbReference type="PANTHER" id="PTHR43215">
    <property type="entry name" value="RADIAL SPOKE HEAD 1 HOMOLOG"/>
    <property type="match status" value="1"/>
</dbReference>
<protein>
    <recommendedName>
        <fullName evidence="5">MORN repeat-containing protein 5</fullName>
    </recommendedName>
</protein>
<keyword evidence="1" id="KW-0677">Repeat</keyword>
<gene>
    <name evidence="3" type="ORF">PCOR1329_LOCUS65746</name>
</gene>
<reference evidence="3" key="1">
    <citation type="submission" date="2023-10" db="EMBL/GenBank/DDBJ databases">
        <authorList>
            <person name="Chen Y."/>
            <person name="Shah S."/>
            <person name="Dougan E. K."/>
            <person name="Thang M."/>
            <person name="Chan C."/>
        </authorList>
    </citation>
    <scope>NUCLEOTIDE SEQUENCE [LARGE SCALE GENOMIC DNA]</scope>
</reference>
<proteinExistence type="predicted"/>
<dbReference type="SUPFAM" id="SSF82185">
    <property type="entry name" value="Histone H3 K4-specific methyltransferase SET7/9 N-terminal domain"/>
    <property type="match status" value="1"/>
</dbReference>
<dbReference type="PANTHER" id="PTHR43215:SF14">
    <property type="entry name" value="RADIAL SPOKE HEAD 1 HOMOLOG"/>
    <property type="match status" value="1"/>
</dbReference>
<evidence type="ECO:0008006" key="5">
    <source>
        <dbReference type="Google" id="ProtNLM"/>
    </source>
</evidence>
<feature type="compositionally biased region" description="Low complexity" evidence="2">
    <location>
        <begin position="31"/>
        <end position="48"/>
    </location>
</feature>
<dbReference type="Proteomes" id="UP001189429">
    <property type="component" value="Unassembled WGS sequence"/>
</dbReference>
<evidence type="ECO:0000256" key="1">
    <source>
        <dbReference type="ARBA" id="ARBA00022737"/>
    </source>
</evidence>
<dbReference type="SMART" id="SM00698">
    <property type="entry name" value="MORN"/>
    <property type="match status" value="4"/>
</dbReference>
<sequence length="223" mass="23953">AAAGRARMGAAAFACVHDCVRSGHEGAVEVAGTPGRPSSSSAPAGDGSEVPPVPHWWQALKDPPRPRPRPQPRGLGAARGGLGPGLWTRGAPSARPGEEAQRGGAAEVSYEGGYLGALRHGTGVLKMVGSTYDGEFASNMKHGNGVLTWDDQRQYRGQFEEDRFHGFAVMTWPDGRRYTGQYQDDRKHGKGTFSWTDGRRYEGEWVGGKRHGVGVYTNAKVRP</sequence>
<accession>A0ABN9WBA3</accession>
<dbReference type="EMBL" id="CAUYUJ010018428">
    <property type="protein sequence ID" value="CAK0883557.1"/>
    <property type="molecule type" value="Genomic_DNA"/>
</dbReference>
<keyword evidence="4" id="KW-1185">Reference proteome</keyword>
<feature type="region of interest" description="Disordered" evidence="2">
    <location>
        <begin position="28"/>
        <end position="105"/>
    </location>
</feature>
<dbReference type="InterPro" id="IPR003409">
    <property type="entry name" value="MORN"/>
</dbReference>
<name>A0ABN9WBA3_9DINO</name>